<evidence type="ECO:0000259" key="3">
    <source>
        <dbReference type="Pfam" id="PF00294"/>
    </source>
</evidence>
<keyword evidence="1" id="KW-0808">Transferase</keyword>
<dbReference type="PANTHER" id="PTHR10584">
    <property type="entry name" value="SUGAR KINASE"/>
    <property type="match status" value="1"/>
</dbReference>
<dbReference type="SUPFAM" id="SSF53613">
    <property type="entry name" value="Ribokinase-like"/>
    <property type="match status" value="1"/>
</dbReference>
<dbReference type="Pfam" id="PF00294">
    <property type="entry name" value="PfkB"/>
    <property type="match status" value="1"/>
</dbReference>
<dbReference type="CDD" id="cd01166">
    <property type="entry name" value="KdgK"/>
    <property type="match status" value="1"/>
</dbReference>
<dbReference type="InterPro" id="IPR002139">
    <property type="entry name" value="Ribo/fructo_kinase"/>
</dbReference>
<evidence type="ECO:0000313" key="4">
    <source>
        <dbReference type="EMBL" id="KKL93377.1"/>
    </source>
</evidence>
<feature type="domain" description="Carbohydrate kinase PfkB" evidence="3">
    <location>
        <begin position="6"/>
        <end position="299"/>
    </location>
</feature>
<dbReference type="GO" id="GO:0016301">
    <property type="term" value="F:kinase activity"/>
    <property type="evidence" value="ECO:0007669"/>
    <property type="project" value="UniProtKB-KW"/>
</dbReference>
<organism evidence="4">
    <name type="scientific">marine sediment metagenome</name>
    <dbReference type="NCBI Taxonomy" id="412755"/>
    <lineage>
        <taxon>unclassified sequences</taxon>
        <taxon>metagenomes</taxon>
        <taxon>ecological metagenomes</taxon>
    </lineage>
</organism>
<evidence type="ECO:0000256" key="2">
    <source>
        <dbReference type="ARBA" id="ARBA00022777"/>
    </source>
</evidence>
<dbReference type="EMBL" id="LAZR01019204">
    <property type="protein sequence ID" value="KKL93377.1"/>
    <property type="molecule type" value="Genomic_DNA"/>
</dbReference>
<proteinExistence type="predicted"/>
<dbReference type="InterPro" id="IPR029056">
    <property type="entry name" value="Ribokinase-like"/>
</dbReference>
<protein>
    <recommendedName>
        <fullName evidence="3">Carbohydrate kinase PfkB domain-containing protein</fullName>
    </recommendedName>
</protein>
<evidence type="ECO:0000256" key="1">
    <source>
        <dbReference type="ARBA" id="ARBA00022679"/>
    </source>
</evidence>
<gene>
    <name evidence="4" type="ORF">LCGC14_1875290</name>
</gene>
<comment type="caution">
    <text evidence="4">The sequence shown here is derived from an EMBL/GenBank/DDBJ whole genome shotgun (WGS) entry which is preliminary data.</text>
</comment>
<keyword evidence="2" id="KW-0418">Kinase</keyword>
<sequence length="321" mass="34951">MEERIDVVCMGILVADILTSPIDRIPEPGQLASADEIFLSGGGHAHNTPISLARLGAKVAVMGKVGNDLFGNFVIEDLRKEGVDTSRITISNKYGTSKTITILTPCEDRRFIHTTGANADFGVEDIDYEYLKQTKVLYVGGYGVLPKLDEDSLVEVLKFAKENDIITLLDVVIPHTESNWINKCKKALKFTDFFLPNSDEAKLITGKTEPEEQAKQLLKYNPEITVIITMGGNGSLVRTKDKIIRASSYKIEVVDGSGGGDAFSAGIIFGLMNNWSLTDTLKLASAMGASAVRKIGTTPGVFTREEATSFIQNNQIKITTL</sequence>
<dbReference type="GO" id="GO:0005829">
    <property type="term" value="C:cytosol"/>
    <property type="evidence" value="ECO:0007669"/>
    <property type="project" value="TreeGrafter"/>
</dbReference>
<accession>A0A0F9J2J3</accession>
<dbReference type="Gene3D" id="3.40.1190.20">
    <property type="match status" value="1"/>
</dbReference>
<dbReference type="GO" id="GO:0006796">
    <property type="term" value="P:phosphate-containing compound metabolic process"/>
    <property type="evidence" value="ECO:0007669"/>
    <property type="project" value="UniProtKB-ARBA"/>
</dbReference>
<name>A0A0F9J2J3_9ZZZZ</name>
<dbReference type="PANTHER" id="PTHR10584:SF166">
    <property type="entry name" value="RIBOKINASE"/>
    <property type="match status" value="1"/>
</dbReference>
<reference evidence="4" key="1">
    <citation type="journal article" date="2015" name="Nature">
        <title>Complex archaea that bridge the gap between prokaryotes and eukaryotes.</title>
        <authorList>
            <person name="Spang A."/>
            <person name="Saw J.H."/>
            <person name="Jorgensen S.L."/>
            <person name="Zaremba-Niedzwiedzka K."/>
            <person name="Martijn J."/>
            <person name="Lind A.E."/>
            <person name="van Eijk R."/>
            <person name="Schleper C."/>
            <person name="Guy L."/>
            <person name="Ettema T.J."/>
        </authorList>
    </citation>
    <scope>NUCLEOTIDE SEQUENCE</scope>
</reference>
<dbReference type="AlphaFoldDB" id="A0A0F9J2J3"/>
<dbReference type="PRINTS" id="PR00990">
    <property type="entry name" value="RIBOKINASE"/>
</dbReference>
<dbReference type="InterPro" id="IPR011611">
    <property type="entry name" value="PfkB_dom"/>
</dbReference>